<dbReference type="InterPro" id="IPR003245">
    <property type="entry name" value="Phytocyanin_dom"/>
</dbReference>
<dbReference type="GO" id="GO:0005886">
    <property type="term" value="C:plasma membrane"/>
    <property type="evidence" value="ECO:0007669"/>
    <property type="project" value="TreeGrafter"/>
</dbReference>
<dbReference type="EMBL" id="CM031820">
    <property type="protein sequence ID" value="KAG6633965.1"/>
    <property type="molecule type" value="Genomic_DNA"/>
</dbReference>
<evidence type="ECO:0000256" key="1">
    <source>
        <dbReference type="ARBA" id="ARBA00023157"/>
    </source>
</evidence>
<dbReference type="Gene3D" id="2.60.40.420">
    <property type="entry name" value="Cupredoxins - blue copper proteins"/>
    <property type="match status" value="1"/>
</dbReference>
<dbReference type="PANTHER" id="PTHR33021">
    <property type="entry name" value="BLUE COPPER PROTEIN"/>
    <property type="match status" value="1"/>
</dbReference>
<evidence type="ECO:0000256" key="3">
    <source>
        <dbReference type="SAM" id="SignalP"/>
    </source>
</evidence>
<dbReference type="Pfam" id="PF02298">
    <property type="entry name" value="Cu_bind_like"/>
    <property type="match status" value="1"/>
</dbReference>
<reference evidence="6" key="2">
    <citation type="submission" date="2021-01" db="EMBL/GenBank/DDBJ databases">
        <authorList>
            <person name="Lovell J.T."/>
            <person name="Bentley N."/>
            <person name="Bhattarai G."/>
            <person name="Jenkins J.W."/>
            <person name="Sreedasyam A."/>
            <person name="Alarcon Y."/>
            <person name="Bock C."/>
            <person name="Boston L."/>
            <person name="Carlson J."/>
            <person name="Cervantes K."/>
            <person name="Clermont K."/>
            <person name="Krom N."/>
            <person name="Kubenka K."/>
            <person name="Mamidi S."/>
            <person name="Mattison C."/>
            <person name="Monteros M."/>
            <person name="Pisani C."/>
            <person name="Plott C."/>
            <person name="Rajasekar S."/>
            <person name="Rhein H.S."/>
            <person name="Rohla C."/>
            <person name="Song M."/>
            <person name="Hilaire R.S."/>
            <person name="Shu S."/>
            <person name="Wells L."/>
            <person name="Wang X."/>
            <person name="Webber J."/>
            <person name="Heerema R.J."/>
            <person name="Klein P."/>
            <person name="Conner P."/>
            <person name="Grauke L."/>
            <person name="Grimwood J."/>
            <person name="Schmutz J."/>
            <person name="Randall J.J."/>
        </authorList>
    </citation>
    <scope>NUCLEOTIDE SEQUENCE</scope>
    <source>
        <tissue evidence="6">Leaf</tissue>
    </source>
</reference>
<protein>
    <recommendedName>
        <fullName evidence="4">Phytocyanin domain-containing protein</fullName>
    </recommendedName>
</protein>
<dbReference type="InterPro" id="IPR039391">
    <property type="entry name" value="Phytocyanin-like"/>
</dbReference>
<evidence type="ECO:0000256" key="2">
    <source>
        <dbReference type="ARBA" id="ARBA00023180"/>
    </source>
</evidence>
<dbReference type="GO" id="GO:0009055">
    <property type="term" value="F:electron transfer activity"/>
    <property type="evidence" value="ECO:0007669"/>
    <property type="project" value="InterPro"/>
</dbReference>
<keyword evidence="2" id="KW-0325">Glycoprotein</keyword>
<dbReference type="Proteomes" id="UP000811246">
    <property type="component" value="Chromosome 12"/>
</dbReference>
<feature type="signal peptide" evidence="3">
    <location>
        <begin position="1"/>
        <end position="30"/>
    </location>
</feature>
<dbReference type="PROSITE" id="PS51485">
    <property type="entry name" value="PHYTOCYANIN"/>
    <property type="match status" value="1"/>
</dbReference>
<reference evidence="5" key="1">
    <citation type="submission" date="2020-12" db="EMBL/GenBank/DDBJ databases">
        <title>WGS assembly of Carya illinoinensis cv. Pawnee.</title>
        <authorList>
            <person name="Platts A."/>
            <person name="Shu S."/>
            <person name="Wright S."/>
            <person name="Barry K."/>
            <person name="Edger P."/>
            <person name="Pires J.C."/>
            <person name="Schmutz J."/>
        </authorList>
    </citation>
    <scope>NUCLEOTIDE SEQUENCE</scope>
    <source>
        <tissue evidence="5">Leaf</tissue>
    </source>
</reference>
<dbReference type="OrthoDB" id="1916408at2759"/>
<dbReference type="PROSITE" id="PS51257">
    <property type="entry name" value="PROKAR_LIPOPROTEIN"/>
    <property type="match status" value="1"/>
</dbReference>
<name>A0A8T1NU70_CARIL</name>
<dbReference type="Proteomes" id="UP000811609">
    <property type="component" value="Chromosome 12"/>
</dbReference>
<dbReference type="FunFam" id="2.60.40.420:FF:000034">
    <property type="entry name" value="Cupredoxin superfamily protein"/>
    <property type="match status" value="1"/>
</dbReference>
<evidence type="ECO:0000259" key="4">
    <source>
        <dbReference type="PROSITE" id="PS51485"/>
    </source>
</evidence>
<feature type="domain" description="Phytocyanin" evidence="4">
    <location>
        <begin position="38"/>
        <end position="140"/>
    </location>
</feature>
<evidence type="ECO:0000313" key="5">
    <source>
        <dbReference type="EMBL" id="KAG6633965.1"/>
    </source>
</evidence>
<keyword evidence="1" id="KW-1015">Disulfide bond</keyword>
<comment type="caution">
    <text evidence="5">The sequence shown here is derived from an EMBL/GenBank/DDBJ whole genome shotgun (WGS) entry which is preliminary data.</text>
</comment>
<proteinExistence type="predicted"/>
<evidence type="ECO:0000313" key="7">
    <source>
        <dbReference type="Proteomes" id="UP000811609"/>
    </source>
</evidence>
<dbReference type="InterPro" id="IPR008972">
    <property type="entry name" value="Cupredoxin"/>
</dbReference>
<keyword evidence="3" id="KW-0732">Signal</keyword>
<gene>
    <name evidence="5" type="ORF">CIPAW_12G085500</name>
    <name evidence="6" type="ORF">I3842_12G084300</name>
</gene>
<feature type="chain" id="PRO_5035763959" description="Phytocyanin domain-containing protein" evidence="3">
    <location>
        <begin position="31"/>
        <end position="202"/>
    </location>
</feature>
<evidence type="ECO:0000313" key="6">
    <source>
        <dbReference type="EMBL" id="KAG6684859.1"/>
    </source>
</evidence>
<keyword evidence="7" id="KW-1185">Reference proteome</keyword>
<accession>A0A8T1NU70</accession>
<dbReference type="PANTHER" id="PTHR33021:SF264">
    <property type="entry name" value="OS05G0570900 PROTEIN"/>
    <property type="match status" value="1"/>
</dbReference>
<dbReference type="EMBL" id="CM031836">
    <property type="protein sequence ID" value="KAG6684859.1"/>
    <property type="molecule type" value="Genomic_DNA"/>
</dbReference>
<sequence length="202" mass="22171">MAEKGWEEKMKMAKIHLTLFLLALIFGCSAFMGSVNAMTHVVGGGHGWRVPHNKTFFDEWAKPRTFGVGDRLIFPYRPGSNNVVVVNKDDFDVCGQKKVINMYYNGPTIVNLTETGEYFYYSGVGKHCEAGQKLHIKVVNEQGSSGKSSPDFKFVGHVDSKTAAPAPAALPDNLHPNSSATTIHKFCMVSGLLAFLVSLLMI</sequence>
<dbReference type="SUPFAM" id="SSF49503">
    <property type="entry name" value="Cupredoxins"/>
    <property type="match status" value="1"/>
</dbReference>
<organism evidence="5 7">
    <name type="scientific">Carya illinoinensis</name>
    <name type="common">Pecan</name>
    <dbReference type="NCBI Taxonomy" id="32201"/>
    <lineage>
        <taxon>Eukaryota</taxon>
        <taxon>Viridiplantae</taxon>
        <taxon>Streptophyta</taxon>
        <taxon>Embryophyta</taxon>
        <taxon>Tracheophyta</taxon>
        <taxon>Spermatophyta</taxon>
        <taxon>Magnoliopsida</taxon>
        <taxon>eudicotyledons</taxon>
        <taxon>Gunneridae</taxon>
        <taxon>Pentapetalae</taxon>
        <taxon>rosids</taxon>
        <taxon>fabids</taxon>
        <taxon>Fagales</taxon>
        <taxon>Juglandaceae</taxon>
        <taxon>Carya</taxon>
    </lineage>
</organism>
<dbReference type="AlphaFoldDB" id="A0A8T1NU70"/>